<accession>A0A1W1E9W2</accession>
<dbReference type="AlphaFoldDB" id="A0A1W1E9W2"/>
<protein>
    <submittedName>
        <fullName evidence="1">Uncharacterized protein</fullName>
    </submittedName>
</protein>
<name>A0A1W1E9W2_9ZZZZ</name>
<dbReference type="EMBL" id="FPIB01000019">
    <property type="protein sequence ID" value="SFV90641.1"/>
    <property type="molecule type" value="Genomic_DNA"/>
</dbReference>
<evidence type="ECO:0000313" key="1">
    <source>
        <dbReference type="EMBL" id="SFV90641.1"/>
    </source>
</evidence>
<organism evidence="1">
    <name type="scientific">hydrothermal vent metagenome</name>
    <dbReference type="NCBI Taxonomy" id="652676"/>
    <lineage>
        <taxon>unclassified sequences</taxon>
        <taxon>metagenomes</taxon>
        <taxon>ecological metagenomes</taxon>
    </lineage>
</organism>
<sequence>MNNIEKLKQFLETVVMPDLEKEIGQRFREAEREGMMSIGDREELEELQMMHGECLEMLIDIEAGDMEEEEAEEIIASMKG</sequence>
<gene>
    <name evidence="1" type="ORF">MNB_SV-4-318</name>
</gene>
<proteinExistence type="predicted"/>
<reference evidence="1" key="1">
    <citation type="submission" date="2016-10" db="EMBL/GenBank/DDBJ databases">
        <authorList>
            <person name="de Groot N.N."/>
        </authorList>
    </citation>
    <scope>NUCLEOTIDE SEQUENCE</scope>
</reference>